<dbReference type="EMBL" id="JANBPW010006503">
    <property type="protein sequence ID" value="KAJ1929553.1"/>
    <property type="molecule type" value="Genomic_DNA"/>
</dbReference>
<protein>
    <submittedName>
        <fullName evidence="1">Uncharacterized protein</fullName>
    </submittedName>
</protein>
<name>A0ACC1IY46_9FUNG</name>
<dbReference type="Proteomes" id="UP001150603">
    <property type="component" value="Unassembled WGS sequence"/>
</dbReference>
<feature type="non-terminal residue" evidence="1">
    <location>
        <position position="199"/>
    </location>
</feature>
<sequence length="199" mass="22622">MVGNELFGAIQDKFTLMPGFLVDDATRALALIVMFTWFDLEDSAGIVDKMLELGKASDKHEILALQMMHAFVEEFNKELPAKYLSKQRRVVVMFRDKELRSIFEHALKTMRSTIRAMGSDNSVDRRQVLSNALVLQHDCLSFDFIGLAPDDASDDAVAIQIPSSWKDLVQIDNFLDPYFEGYKHSDPPISSRFIEVLVM</sequence>
<gene>
    <name evidence="1" type="ORF">FBU59_007037</name>
</gene>
<proteinExistence type="predicted"/>
<comment type="caution">
    <text evidence="1">The sequence shown here is derived from an EMBL/GenBank/DDBJ whole genome shotgun (WGS) entry which is preliminary data.</text>
</comment>
<evidence type="ECO:0000313" key="1">
    <source>
        <dbReference type="EMBL" id="KAJ1929553.1"/>
    </source>
</evidence>
<accession>A0ACC1IY46</accession>
<evidence type="ECO:0000313" key="2">
    <source>
        <dbReference type="Proteomes" id="UP001150603"/>
    </source>
</evidence>
<organism evidence="1 2">
    <name type="scientific">Linderina macrospora</name>
    <dbReference type="NCBI Taxonomy" id="4868"/>
    <lineage>
        <taxon>Eukaryota</taxon>
        <taxon>Fungi</taxon>
        <taxon>Fungi incertae sedis</taxon>
        <taxon>Zoopagomycota</taxon>
        <taxon>Kickxellomycotina</taxon>
        <taxon>Kickxellomycetes</taxon>
        <taxon>Kickxellales</taxon>
        <taxon>Kickxellaceae</taxon>
        <taxon>Linderina</taxon>
    </lineage>
</organism>
<keyword evidence="2" id="KW-1185">Reference proteome</keyword>
<reference evidence="1" key="1">
    <citation type="submission" date="2022-07" db="EMBL/GenBank/DDBJ databases">
        <title>Phylogenomic reconstructions and comparative analyses of Kickxellomycotina fungi.</title>
        <authorList>
            <person name="Reynolds N.K."/>
            <person name="Stajich J.E."/>
            <person name="Barry K."/>
            <person name="Grigoriev I.V."/>
            <person name="Crous P."/>
            <person name="Smith M.E."/>
        </authorList>
    </citation>
    <scope>NUCLEOTIDE SEQUENCE</scope>
    <source>
        <strain evidence="1">NRRL 5244</strain>
    </source>
</reference>